<accession>A0A7W3P778</accession>
<dbReference type="Gene3D" id="1.10.10.10">
    <property type="entry name" value="Winged helix-like DNA-binding domain superfamily/Winged helix DNA-binding domain"/>
    <property type="match status" value="1"/>
</dbReference>
<evidence type="ECO:0000256" key="1">
    <source>
        <dbReference type="ARBA" id="ARBA00022491"/>
    </source>
</evidence>
<evidence type="ECO:0000256" key="4">
    <source>
        <dbReference type="ARBA" id="ARBA00023163"/>
    </source>
</evidence>
<dbReference type="RefSeq" id="WP_182561456.1">
    <property type="nucleotide sequence ID" value="NZ_JACGWT010000006.1"/>
</dbReference>
<keyword evidence="3 6" id="KW-0346">Stress response</keyword>
<keyword evidence="2 6" id="KW-0805">Transcription regulation</keyword>
<evidence type="ECO:0000313" key="9">
    <source>
        <dbReference type="EMBL" id="MBA8795841.1"/>
    </source>
</evidence>
<dbReference type="InterPro" id="IPR023120">
    <property type="entry name" value="WHTH_transcript_rep_HrcA_IDD"/>
</dbReference>
<dbReference type="Pfam" id="PF08220">
    <property type="entry name" value="HTH_DeoR"/>
    <property type="match status" value="1"/>
</dbReference>
<evidence type="ECO:0000256" key="3">
    <source>
        <dbReference type="ARBA" id="ARBA00023016"/>
    </source>
</evidence>
<evidence type="ECO:0000259" key="7">
    <source>
        <dbReference type="Pfam" id="PF01628"/>
    </source>
</evidence>
<dbReference type="InterPro" id="IPR029016">
    <property type="entry name" value="GAF-like_dom_sf"/>
</dbReference>
<evidence type="ECO:0000256" key="2">
    <source>
        <dbReference type="ARBA" id="ARBA00023015"/>
    </source>
</evidence>
<comment type="function">
    <text evidence="5 6">Negative regulator of class I heat shock genes (grpE-dnaK-dnaJ and groELS operons). Prevents heat-shock induction of these operons.</text>
</comment>
<dbReference type="GO" id="GO:0003700">
    <property type="term" value="F:DNA-binding transcription factor activity"/>
    <property type="evidence" value="ECO:0007669"/>
    <property type="project" value="InterPro"/>
</dbReference>
<dbReference type="SUPFAM" id="SSF55781">
    <property type="entry name" value="GAF domain-like"/>
    <property type="match status" value="1"/>
</dbReference>
<sequence length="352" mass="37851">MLDDRKIAVLKAIVSDYVSSQEPVGSKALVERHDLGVSPATVRNDMAALEEEGYITQPHTSAGRIPTDKGYRLFVDRLGSVKPLSPAEKRAIQTFLAGSLDLDDVLRRTVRLLAQVTHQVAIVQYPRLSRAVVRHVELVSLSTNRVMLILITSTGRVEQRSLEVPALDENQIADLRARLNALTVGESTLEAATRLSGLVTDESEPAAATPGEQAAASDPVLRSLAASLVEMLGADGDSRIVVGGVQNLTRFTDEFATSVRPVLEALEEQVVLLKLLGETEPDVVTVRIGQENPYKELQSTSIVSTGYGGSLAGPEDAWATLGIVGPTRMDYPSTMASVRAVARYVGRFLAEG</sequence>
<feature type="domain" description="HTH deoR-type" evidence="8">
    <location>
        <begin position="17"/>
        <end position="62"/>
    </location>
</feature>
<comment type="caution">
    <text evidence="9">The sequence shown here is derived from an EMBL/GenBank/DDBJ whole genome shotgun (WGS) entry which is preliminary data.</text>
</comment>
<dbReference type="Proteomes" id="UP000523079">
    <property type="component" value="Unassembled WGS sequence"/>
</dbReference>
<dbReference type="SUPFAM" id="SSF46785">
    <property type="entry name" value="Winged helix' DNA-binding domain"/>
    <property type="match status" value="1"/>
</dbReference>
<dbReference type="PIRSF" id="PIRSF005485">
    <property type="entry name" value="HrcA"/>
    <property type="match status" value="1"/>
</dbReference>
<dbReference type="PANTHER" id="PTHR34824">
    <property type="entry name" value="HEAT-INDUCIBLE TRANSCRIPTION REPRESSOR HRCA"/>
    <property type="match status" value="1"/>
</dbReference>
<dbReference type="InterPro" id="IPR001034">
    <property type="entry name" value="DeoR_HTH"/>
</dbReference>
<feature type="domain" description="Heat-inducible transcription repressor HrcA C-terminal" evidence="7">
    <location>
        <begin position="103"/>
        <end position="335"/>
    </location>
</feature>
<reference evidence="9 10" key="1">
    <citation type="submission" date="2020-07" db="EMBL/GenBank/DDBJ databases">
        <title>Sequencing the genomes of 1000 actinobacteria strains.</title>
        <authorList>
            <person name="Klenk H.-P."/>
        </authorList>
    </citation>
    <scope>NUCLEOTIDE SEQUENCE [LARGE SCALE GENOMIC DNA]</scope>
    <source>
        <strain evidence="9 10">DSM 100723</strain>
    </source>
</reference>
<dbReference type="GO" id="GO:0003677">
    <property type="term" value="F:DNA binding"/>
    <property type="evidence" value="ECO:0007669"/>
    <property type="project" value="InterPro"/>
</dbReference>
<evidence type="ECO:0000313" key="10">
    <source>
        <dbReference type="Proteomes" id="UP000523079"/>
    </source>
</evidence>
<keyword evidence="1 6" id="KW-0678">Repressor</keyword>
<evidence type="ECO:0000256" key="6">
    <source>
        <dbReference type="HAMAP-Rule" id="MF_00081"/>
    </source>
</evidence>
<dbReference type="InterPro" id="IPR036390">
    <property type="entry name" value="WH_DNA-bd_sf"/>
</dbReference>
<proteinExistence type="inferred from homology"/>
<dbReference type="NCBIfam" id="TIGR00331">
    <property type="entry name" value="hrcA"/>
    <property type="match status" value="1"/>
</dbReference>
<dbReference type="PANTHER" id="PTHR34824:SF1">
    <property type="entry name" value="HEAT-INDUCIBLE TRANSCRIPTION REPRESSOR HRCA"/>
    <property type="match status" value="1"/>
</dbReference>
<keyword evidence="4 6" id="KW-0804">Transcription</keyword>
<evidence type="ECO:0000259" key="8">
    <source>
        <dbReference type="Pfam" id="PF08220"/>
    </source>
</evidence>
<dbReference type="FunFam" id="1.10.10.10:FF:000049">
    <property type="entry name" value="Heat-inducible transcription repressor HrcA"/>
    <property type="match status" value="1"/>
</dbReference>
<dbReference type="GO" id="GO:0045892">
    <property type="term" value="P:negative regulation of DNA-templated transcription"/>
    <property type="evidence" value="ECO:0007669"/>
    <property type="project" value="UniProtKB-UniRule"/>
</dbReference>
<name>A0A7W3P778_9ACTN</name>
<protein>
    <recommendedName>
        <fullName evidence="6">Heat-inducible transcription repressor HrcA</fullName>
    </recommendedName>
</protein>
<dbReference type="EMBL" id="JACGWT010000006">
    <property type="protein sequence ID" value="MBA8795841.1"/>
    <property type="molecule type" value="Genomic_DNA"/>
</dbReference>
<dbReference type="AlphaFoldDB" id="A0A7W3P778"/>
<dbReference type="Pfam" id="PF01628">
    <property type="entry name" value="HrcA"/>
    <property type="match status" value="1"/>
</dbReference>
<evidence type="ECO:0000256" key="5">
    <source>
        <dbReference type="ARBA" id="ARBA00055319"/>
    </source>
</evidence>
<dbReference type="InterPro" id="IPR002571">
    <property type="entry name" value="HrcA"/>
</dbReference>
<gene>
    <name evidence="6" type="primary">hrcA</name>
    <name evidence="9" type="ORF">FHX74_003482</name>
</gene>
<dbReference type="InterPro" id="IPR036388">
    <property type="entry name" value="WH-like_DNA-bd_sf"/>
</dbReference>
<comment type="similarity">
    <text evidence="6">Belongs to the HrcA family.</text>
</comment>
<dbReference type="InterPro" id="IPR021153">
    <property type="entry name" value="HrcA_C"/>
</dbReference>
<keyword evidence="10" id="KW-1185">Reference proteome</keyword>
<organism evidence="9 10">
    <name type="scientific">Microlunatus kandeliicorticis</name>
    <dbReference type="NCBI Taxonomy" id="1759536"/>
    <lineage>
        <taxon>Bacteria</taxon>
        <taxon>Bacillati</taxon>
        <taxon>Actinomycetota</taxon>
        <taxon>Actinomycetes</taxon>
        <taxon>Propionibacteriales</taxon>
        <taxon>Propionibacteriaceae</taxon>
        <taxon>Microlunatus</taxon>
    </lineage>
</organism>
<dbReference type="Gene3D" id="3.30.390.60">
    <property type="entry name" value="Heat-inducible transcription repressor hrca homolog, domain 3"/>
    <property type="match status" value="1"/>
</dbReference>
<dbReference type="Gene3D" id="3.30.450.40">
    <property type="match status" value="1"/>
</dbReference>
<dbReference type="HAMAP" id="MF_00081">
    <property type="entry name" value="HrcA"/>
    <property type="match status" value="1"/>
</dbReference>